<keyword evidence="2" id="KW-1185">Reference proteome</keyword>
<proteinExistence type="predicted"/>
<protein>
    <submittedName>
        <fullName evidence="1">Cell cycle regulator</fullName>
    </submittedName>
</protein>
<reference evidence="2" key="1">
    <citation type="journal article" date="2010" name="Plant Dis.">
        <title>First Report of a New Curtovirus Species, Spinach severe curly top virus, in Commercial Spinach Plants (Spinacia oleracea) from South-Central Arizona.</title>
        <authorList>
            <person name="Hernandez C."/>
            <person name="Brown J.K."/>
        </authorList>
    </citation>
    <scope>NUCLEOTIDE SEQUENCE [LARGE SCALE GENOMIC DNA]</scope>
    <source>
        <strain evidence="2">Arizona:09-10-8:2009</strain>
    </source>
</reference>
<sequence length="120" mass="13568">MKYFNCFKTFHGQSSNQHTLESPQRDMQMEHHISTVSYNYPESPTSRTADFSTLLTPGGVPITILMSKQPRTPMQSTITSPKKVIIVNPDNTRSLAVQKPIKTTSTTTQLTQEVSKRLLR</sequence>
<dbReference type="EMBL" id="GU734126">
    <property type="protein sequence ID" value="ADM64622.2"/>
    <property type="molecule type" value="Genomic_DNA"/>
</dbReference>
<name>E0YA59_9GEMI</name>
<dbReference type="KEGG" id="vg:9845985"/>
<accession>E0YA59</accession>
<gene>
    <name evidence="1" type="primary">C4</name>
</gene>
<evidence type="ECO:0000313" key="2">
    <source>
        <dbReference type="Proteomes" id="UP000203850"/>
    </source>
</evidence>
<dbReference type="Proteomes" id="UP000203850">
    <property type="component" value="Segment"/>
</dbReference>
<organism evidence="1 2">
    <name type="scientific">Spinach severe curly top virus</name>
    <dbReference type="NCBI Taxonomy" id="873160"/>
    <lineage>
        <taxon>Viruses</taxon>
        <taxon>Monodnaviria</taxon>
        <taxon>Shotokuvirae</taxon>
        <taxon>Cressdnaviricota</taxon>
        <taxon>Repensiviricetes</taxon>
        <taxon>Geplafuvirales</taxon>
        <taxon>Geminiviridae</taxon>
        <taxon>Curtovirus</taxon>
        <taxon>Curtovirus spinaciae</taxon>
    </lineage>
</organism>
<dbReference type="GeneID" id="9845985"/>
<dbReference type="RefSeq" id="YP_003966138.1">
    <property type="nucleotide sequence ID" value="NC_014631.1"/>
</dbReference>
<evidence type="ECO:0000313" key="1">
    <source>
        <dbReference type="EMBL" id="ADM64622.2"/>
    </source>
</evidence>
<dbReference type="OrthoDB" id="20407at10239"/>